<dbReference type="InterPro" id="IPR026888">
    <property type="entry name" value="AcetylCoA_hyd_C"/>
</dbReference>
<evidence type="ECO:0000256" key="1">
    <source>
        <dbReference type="ARBA" id="ARBA00009632"/>
    </source>
</evidence>
<feature type="binding site" evidence="3">
    <location>
        <begin position="277"/>
        <end position="281"/>
    </location>
    <ligand>
        <name>CoA</name>
        <dbReference type="ChEBI" id="CHEBI:57287"/>
    </ligand>
</feature>
<keyword evidence="7" id="KW-1185">Reference proteome</keyword>
<reference key="1">
    <citation type="submission" date="2011-09" db="EMBL/GenBank/DDBJ databases">
        <title>Genomic characterization of the Taylorella genus.</title>
        <authorList>
            <person name="Hebert L."/>
            <person name="Moumen B."/>
            <person name="Pons N."/>
            <person name="Duquesne F."/>
            <person name="Breuil M.-F."/>
            <person name="Goux D."/>
            <person name="Batto J.-M."/>
            <person name="Renault P."/>
            <person name="Laugier C."/>
            <person name="Petry S."/>
        </authorList>
    </citation>
    <scope>NUCLEOTIDE SEQUENCE</scope>
    <source>
        <strain>MCE3</strain>
    </source>
</reference>
<protein>
    <submittedName>
        <fullName evidence="6">Acetyl-CoA hydrolase</fullName>
    </submittedName>
</protein>
<gene>
    <name evidence="6" type="ordered locus">TASI_1415</name>
</gene>
<dbReference type="PANTHER" id="PTHR43609:SF1">
    <property type="entry name" value="ACETYL-COA HYDROLASE"/>
    <property type="match status" value="1"/>
</dbReference>
<dbReference type="GO" id="GO:0003986">
    <property type="term" value="F:acetyl-CoA hydrolase activity"/>
    <property type="evidence" value="ECO:0007669"/>
    <property type="project" value="TreeGrafter"/>
</dbReference>
<dbReference type="NCBIfam" id="TIGR03458">
    <property type="entry name" value="YgfH_subfam"/>
    <property type="match status" value="1"/>
</dbReference>
<dbReference type="Gene3D" id="3.40.1080.10">
    <property type="entry name" value="Glutaconate Coenzyme A-transferase"/>
    <property type="match status" value="1"/>
</dbReference>
<accession>G4QA82</accession>
<keyword evidence="6" id="KW-0378">Hydrolase</keyword>
<dbReference type="EMBL" id="CP003059">
    <property type="protein sequence ID" value="AEP37155.1"/>
    <property type="molecule type" value="Genomic_DNA"/>
</dbReference>
<feature type="binding site" evidence="3">
    <location>
        <position position="372"/>
    </location>
    <ligand>
        <name>CoA</name>
        <dbReference type="ChEBI" id="CHEBI:57287"/>
    </ligand>
</feature>
<dbReference type="GO" id="GO:0006083">
    <property type="term" value="P:acetate metabolic process"/>
    <property type="evidence" value="ECO:0007669"/>
    <property type="project" value="InterPro"/>
</dbReference>
<dbReference type="InterPro" id="IPR046433">
    <property type="entry name" value="ActCoA_hydro"/>
</dbReference>
<dbReference type="Gene3D" id="3.40.1080.20">
    <property type="entry name" value="Acetyl-CoA hydrolase/transferase C-terminal domain"/>
    <property type="match status" value="1"/>
</dbReference>
<dbReference type="GO" id="GO:0006084">
    <property type="term" value="P:acetyl-CoA metabolic process"/>
    <property type="evidence" value="ECO:0007669"/>
    <property type="project" value="InterPro"/>
</dbReference>
<evidence type="ECO:0000256" key="3">
    <source>
        <dbReference type="PIRSR" id="PIRSR617821-2"/>
    </source>
</evidence>
<dbReference type="InterPro" id="IPR003702">
    <property type="entry name" value="ActCoA_hydro_N"/>
</dbReference>
<dbReference type="GO" id="GO:0008775">
    <property type="term" value="F:acetate CoA-transferase activity"/>
    <property type="evidence" value="ECO:0007669"/>
    <property type="project" value="InterPro"/>
</dbReference>
<dbReference type="RefSeq" id="WP_014112049.1">
    <property type="nucleotide sequence ID" value="NC_016043.1"/>
</dbReference>
<sequence length="514" mass="56752">MTTSNDSFESLSRIRCKQLHSKVMSAEKAAELIPAGSTVGMSGFTGSGYPKRIPAALAKRIREINDSGTKFKINVWTGASTAPELDGVLAEVDGINMRLPYQSDPVCRQKINSGEMAYMDIHLSHVAQQAWFGFLGKLNIAVIEVSAINEDGTLVPAGSVGNNKTWIDQADHVILEVNYALTEKLDGMHDIYYGTAIPPHRKPIMLTEPDQRIGVPHYVCPKEKIIGIVETNDYDRVNKFSEPNDVAKAIANHILKFFDDEVAKGRFPKNLLPLQSGVGDVSNAVIAGLQHGHFENLTSYTEVIQDGMLQLIKSGKLSSVSATALSLSPEGLKEFNDNIDFYRDKIILRTQEISNHPELIRRLGIIAINGMIEADIYGNVNSTHIMGSGMMNGIGGSGDFTRNSFVSIFVRPSIAKDGAISAIVPMVSHHDHTEHDTQIIVTEQGLADLRGLNPSQRAEQIIEKCAHPDYKAQLWDYFNRAKAQNRPRHTPHILSEALSWHDNYEKTGTMKKED</sequence>
<comment type="similarity">
    <text evidence="1">Belongs to the acetyl-CoA hydrolase/transferase family.</text>
</comment>
<dbReference type="InterPro" id="IPR038460">
    <property type="entry name" value="AcetylCoA_hyd_C_sf"/>
</dbReference>
<organism evidence="6 7">
    <name type="scientific">Taylorella asinigenitalis (strain MCE3)</name>
    <dbReference type="NCBI Taxonomy" id="1008459"/>
    <lineage>
        <taxon>Bacteria</taxon>
        <taxon>Pseudomonadati</taxon>
        <taxon>Pseudomonadota</taxon>
        <taxon>Betaproteobacteria</taxon>
        <taxon>Burkholderiales</taxon>
        <taxon>Alcaligenaceae</taxon>
        <taxon>Taylorella</taxon>
    </lineage>
</organism>
<dbReference type="Pfam" id="PF02550">
    <property type="entry name" value="AcetylCoA_hydro"/>
    <property type="match status" value="1"/>
</dbReference>
<dbReference type="eggNOG" id="COG0427">
    <property type="taxonomic scope" value="Bacteria"/>
</dbReference>
<dbReference type="STRING" id="1008459.TASI_1415"/>
<dbReference type="FunFam" id="3.40.1080.20:FF:000001">
    <property type="entry name" value="Acetyl-CoA hydrolase Ach1"/>
    <property type="match status" value="1"/>
</dbReference>
<name>G4QA82_TAYAM</name>
<feature type="binding site" evidence="3">
    <location>
        <position position="396"/>
    </location>
    <ligand>
        <name>CoA</name>
        <dbReference type="ChEBI" id="CHEBI:57287"/>
    </ligand>
</feature>
<feature type="domain" description="Acetyl-CoA hydrolase/transferase N-terminal" evidence="4">
    <location>
        <begin position="17"/>
        <end position="179"/>
    </location>
</feature>
<feature type="domain" description="Acetyl-CoA hydrolase/transferase C-terminal" evidence="5">
    <location>
        <begin position="331"/>
        <end position="477"/>
    </location>
</feature>
<evidence type="ECO:0000313" key="7">
    <source>
        <dbReference type="Proteomes" id="UP000009284"/>
    </source>
</evidence>
<evidence type="ECO:0000259" key="5">
    <source>
        <dbReference type="Pfam" id="PF13336"/>
    </source>
</evidence>
<dbReference type="InterPro" id="IPR017821">
    <property type="entry name" value="Succinate_CoA_transferase"/>
</dbReference>
<dbReference type="Gene3D" id="3.30.750.70">
    <property type="entry name" value="4-hydroxybutyrate coenzyme like domains"/>
    <property type="match status" value="1"/>
</dbReference>
<evidence type="ECO:0000259" key="4">
    <source>
        <dbReference type="Pfam" id="PF02550"/>
    </source>
</evidence>
<evidence type="ECO:0000313" key="6">
    <source>
        <dbReference type="EMBL" id="AEP37155.1"/>
    </source>
</evidence>
<dbReference type="AlphaFoldDB" id="G4QA82"/>
<dbReference type="Proteomes" id="UP000009284">
    <property type="component" value="Chromosome"/>
</dbReference>
<reference evidence="6 7" key="2">
    <citation type="journal article" date="2012" name="PLoS ONE">
        <title>Genomic characterization of the taylorella genus.</title>
        <authorList>
            <person name="Hebert L."/>
            <person name="Moumen B."/>
            <person name="Pons N."/>
            <person name="Duquesne F."/>
            <person name="Breuil M.F."/>
            <person name="Goux D."/>
            <person name="Batto J.M."/>
            <person name="Laugier C."/>
            <person name="Renault P."/>
            <person name="Petry S."/>
        </authorList>
    </citation>
    <scope>NUCLEOTIDE SEQUENCE [LARGE SCALE GENOMIC DNA]</scope>
    <source>
        <strain evidence="6 7">MCE3</strain>
    </source>
</reference>
<dbReference type="InterPro" id="IPR037171">
    <property type="entry name" value="NagB/RpiA_transferase-like"/>
</dbReference>
<dbReference type="Pfam" id="PF13336">
    <property type="entry name" value="AcetylCoA_hyd_C"/>
    <property type="match status" value="1"/>
</dbReference>
<dbReference type="PANTHER" id="PTHR43609">
    <property type="entry name" value="ACETYL-COA HYDROLASE"/>
    <property type="match status" value="1"/>
</dbReference>
<proteinExistence type="inferred from homology"/>
<dbReference type="OrthoDB" id="9801795at2"/>
<dbReference type="SUPFAM" id="SSF100950">
    <property type="entry name" value="NagB/RpiA/CoA transferase-like"/>
    <property type="match status" value="2"/>
</dbReference>
<feature type="binding site" evidence="3">
    <location>
        <position position="392"/>
    </location>
    <ligand>
        <name>CoA</name>
        <dbReference type="ChEBI" id="CHEBI:57287"/>
    </ligand>
</feature>
<feature type="binding site" evidence="3">
    <location>
        <position position="416"/>
    </location>
    <ligand>
        <name>CoA</name>
        <dbReference type="ChEBI" id="CHEBI:57287"/>
    </ligand>
</feature>
<feature type="active site" description="5-glutamyl coenzyme A thioester intermediate" evidence="2">
    <location>
        <position position="302"/>
    </location>
</feature>
<dbReference type="KEGG" id="tas:TASI_1415"/>
<dbReference type="HOGENOM" id="CLU_019748_3_0_4"/>
<evidence type="ECO:0000256" key="2">
    <source>
        <dbReference type="PIRSR" id="PIRSR617821-1"/>
    </source>
</evidence>